<keyword evidence="1" id="KW-1133">Transmembrane helix</keyword>
<proteinExistence type="predicted"/>
<dbReference type="HOGENOM" id="CLU_192686_1_0_9"/>
<organism evidence="2 3">
    <name type="scientific">Paenibacillus beijingensis</name>
    <dbReference type="NCBI Taxonomy" id="1126833"/>
    <lineage>
        <taxon>Bacteria</taxon>
        <taxon>Bacillati</taxon>
        <taxon>Bacillota</taxon>
        <taxon>Bacilli</taxon>
        <taxon>Bacillales</taxon>
        <taxon>Paenibacillaceae</taxon>
        <taxon>Paenibacillus</taxon>
    </lineage>
</organism>
<gene>
    <name evidence="2" type="ORF">VN24_25240</name>
</gene>
<dbReference type="AlphaFoldDB" id="A0A0D5NPS2"/>
<accession>A0A0D5NPS2</accession>
<evidence type="ECO:0000313" key="2">
    <source>
        <dbReference type="EMBL" id="AJY77256.1"/>
    </source>
</evidence>
<sequence length="76" mass="9072">MWKQLWEMYGGRAAGVVAGLFFGFLYLFVGFWNMLFFALLVWIGYLVGKHRDTGSGPLFPWQRLAEWMTERFRPFR</sequence>
<keyword evidence="3" id="KW-1185">Reference proteome</keyword>
<reference evidence="3" key="2">
    <citation type="submission" date="2015-03" db="EMBL/GenBank/DDBJ databases">
        <title>Genome sequence of Paenibacillus beijingensis strain DSM 24997T.</title>
        <authorList>
            <person name="Kwak Y."/>
            <person name="Shin J.-H."/>
        </authorList>
    </citation>
    <scope>NUCLEOTIDE SEQUENCE [LARGE SCALE GENOMIC DNA]</scope>
    <source>
        <strain evidence="3">DSM 24997</strain>
    </source>
</reference>
<dbReference type="RefSeq" id="WP_045672681.1">
    <property type="nucleotide sequence ID" value="NZ_CP011058.1"/>
</dbReference>
<dbReference type="Pfam" id="PF10031">
    <property type="entry name" value="DUF2273"/>
    <property type="match status" value="1"/>
</dbReference>
<evidence type="ECO:0008006" key="4">
    <source>
        <dbReference type="Google" id="ProtNLM"/>
    </source>
</evidence>
<dbReference type="OrthoDB" id="1798631at2"/>
<dbReference type="PATRIC" id="fig|1126833.4.peg.5548"/>
<dbReference type="EMBL" id="CP011058">
    <property type="protein sequence ID" value="AJY77256.1"/>
    <property type="molecule type" value="Genomic_DNA"/>
</dbReference>
<evidence type="ECO:0000313" key="3">
    <source>
        <dbReference type="Proteomes" id="UP000032633"/>
    </source>
</evidence>
<name>A0A0D5NPS2_9BACL</name>
<dbReference type="KEGG" id="pbj:VN24_25240"/>
<keyword evidence="1" id="KW-0472">Membrane</keyword>
<feature type="transmembrane region" description="Helical" evidence="1">
    <location>
        <begin position="20"/>
        <end position="47"/>
    </location>
</feature>
<protein>
    <recommendedName>
        <fullName evidence="4">Small integral membrane protein</fullName>
    </recommendedName>
</protein>
<evidence type="ECO:0000256" key="1">
    <source>
        <dbReference type="SAM" id="Phobius"/>
    </source>
</evidence>
<dbReference type="Proteomes" id="UP000032633">
    <property type="component" value="Chromosome"/>
</dbReference>
<reference evidence="2 3" key="1">
    <citation type="journal article" date="2015" name="J. Biotechnol.">
        <title>Complete genome sequence of Paenibacillus beijingensis 7188(T) (=DSM 24997(T)), a novel rhizobacterium from jujube garden soil.</title>
        <authorList>
            <person name="Kwak Y."/>
            <person name="Shin J.H."/>
        </authorList>
    </citation>
    <scope>NUCLEOTIDE SEQUENCE [LARGE SCALE GENOMIC DNA]</scope>
    <source>
        <strain evidence="2 3">DSM 24997</strain>
    </source>
</reference>
<dbReference type="STRING" id="1126833.VN24_25240"/>
<dbReference type="InterPro" id="IPR018730">
    <property type="entry name" value="DUF2273"/>
</dbReference>
<keyword evidence="1" id="KW-0812">Transmembrane</keyword>